<dbReference type="RefSeq" id="WP_173074973.1">
    <property type="nucleotide sequence ID" value="NZ_CP041345.1"/>
</dbReference>
<dbReference type="Gene3D" id="3.40.50.150">
    <property type="entry name" value="Vaccinia Virus protein VP39"/>
    <property type="match status" value="1"/>
</dbReference>
<dbReference type="PANTHER" id="PTHR18895">
    <property type="entry name" value="HEMK METHYLTRANSFERASE"/>
    <property type="match status" value="1"/>
</dbReference>
<dbReference type="SUPFAM" id="SSF53335">
    <property type="entry name" value="S-adenosyl-L-methionine-dependent methyltransferases"/>
    <property type="match status" value="1"/>
</dbReference>
<feature type="domain" description="Release factor glutamine methyltransferase N-terminal" evidence="6">
    <location>
        <begin position="31"/>
        <end position="79"/>
    </location>
</feature>
<protein>
    <recommendedName>
        <fullName evidence="4">Release factor glutamine methyltransferase</fullName>
        <shortName evidence="4">RF MTase</shortName>
        <ecNumber evidence="4">2.1.1.297</ecNumber>
    </recommendedName>
    <alternativeName>
        <fullName evidence="4">N5-glutamine methyltransferase PrmC</fullName>
    </alternativeName>
    <alternativeName>
        <fullName evidence="4">Protein-(glutamine-N5) MTase PrmC</fullName>
    </alternativeName>
    <alternativeName>
        <fullName evidence="4">Protein-glutamine N-methyltransferase PrmC</fullName>
    </alternativeName>
</protein>
<dbReference type="GO" id="GO:0032259">
    <property type="term" value="P:methylation"/>
    <property type="evidence" value="ECO:0007669"/>
    <property type="project" value="UniProtKB-KW"/>
</dbReference>
<gene>
    <name evidence="4 7" type="primary">prmC</name>
    <name evidence="7" type="ORF">FHG85_08740</name>
</gene>
<evidence type="ECO:0000259" key="6">
    <source>
        <dbReference type="Pfam" id="PF17827"/>
    </source>
</evidence>
<dbReference type="CDD" id="cd02440">
    <property type="entry name" value="AdoMet_MTases"/>
    <property type="match status" value="1"/>
</dbReference>
<keyword evidence="1 4" id="KW-0489">Methyltransferase</keyword>
<dbReference type="InterPro" id="IPR040758">
    <property type="entry name" value="PrmC_N"/>
</dbReference>
<feature type="binding site" evidence="4">
    <location>
        <position position="146"/>
    </location>
    <ligand>
        <name>S-adenosyl-L-methionine</name>
        <dbReference type="ChEBI" id="CHEBI:59789"/>
    </ligand>
</feature>
<accession>A0A7D4CRW5</accession>
<dbReference type="InterPro" id="IPR025714">
    <property type="entry name" value="Methyltranfer_dom"/>
</dbReference>
<evidence type="ECO:0000259" key="5">
    <source>
        <dbReference type="Pfam" id="PF13847"/>
    </source>
</evidence>
<comment type="function">
    <text evidence="4">Methylates the class 1 translation termination release factors RF1/PrfA and RF2/PrfB on the glutamine residue of the universally conserved GGQ motif.</text>
</comment>
<evidence type="ECO:0000256" key="3">
    <source>
        <dbReference type="ARBA" id="ARBA00022691"/>
    </source>
</evidence>
<dbReference type="InterPro" id="IPR029063">
    <property type="entry name" value="SAM-dependent_MTases_sf"/>
</dbReference>
<dbReference type="NCBIfam" id="TIGR00536">
    <property type="entry name" value="hemK_fam"/>
    <property type="match status" value="1"/>
</dbReference>
<dbReference type="InterPro" id="IPR050320">
    <property type="entry name" value="N5-glutamine_MTase"/>
</dbReference>
<dbReference type="HAMAP" id="MF_02126">
    <property type="entry name" value="RF_methyltr_PrmC"/>
    <property type="match status" value="1"/>
</dbReference>
<feature type="domain" description="Methyltransferase" evidence="5">
    <location>
        <begin position="118"/>
        <end position="205"/>
    </location>
</feature>
<dbReference type="Pfam" id="PF17827">
    <property type="entry name" value="PrmC_N"/>
    <property type="match status" value="1"/>
</dbReference>
<dbReference type="InterPro" id="IPR019874">
    <property type="entry name" value="RF_methyltr_PrmC"/>
</dbReference>
<dbReference type="KEGG" id="ttz:FHG85_08740"/>
<evidence type="ECO:0000313" key="8">
    <source>
        <dbReference type="Proteomes" id="UP000500961"/>
    </source>
</evidence>
<dbReference type="GO" id="GO:0102559">
    <property type="term" value="F:peptide chain release factor N(5)-glutamine methyltransferase activity"/>
    <property type="evidence" value="ECO:0007669"/>
    <property type="project" value="UniProtKB-EC"/>
</dbReference>
<dbReference type="PROSITE" id="PS00092">
    <property type="entry name" value="N6_MTASE"/>
    <property type="match status" value="1"/>
</dbReference>
<evidence type="ECO:0000256" key="1">
    <source>
        <dbReference type="ARBA" id="ARBA00022603"/>
    </source>
</evidence>
<keyword evidence="8" id="KW-1185">Reference proteome</keyword>
<feature type="binding site" evidence="4">
    <location>
        <position position="190"/>
    </location>
    <ligand>
        <name>S-adenosyl-L-methionine</name>
        <dbReference type="ChEBI" id="CHEBI:59789"/>
    </ligand>
</feature>
<dbReference type="InterPro" id="IPR002052">
    <property type="entry name" value="DNA_methylase_N6_adenine_CS"/>
</dbReference>
<evidence type="ECO:0000256" key="4">
    <source>
        <dbReference type="HAMAP-Rule" id="MF_02126"/>
    </source>
</evidence>
<dbReference type="EMBL" id="CP041345">
    <property type="protein sequence ID" value="QKG80345.1"/>
    <property type="molecule type" value="Genomic_DNA"/>
</dbReference>
<keyword evidence="2 4" id="KW-0808">Transferase</keyword>
<dbReference type="Pfam" id="PF13847">
    <property type="entry name" value="Methyltransf_31"/>
    <property type="match status" value="1"/>
</dbReference>
<dbReference type="PANTHER" id="PTHR18895:SF74">
    <property type="entry name" value="MTRF1L RELEASE FACTOR GLUTAMINE METHYLTRANSFERASE"/>
    <property type="match status" value="1"/>
</dbReference>
<comment type="catalytic activity">
    <reaction evidence="4">
        <text>L-glutaminyl-[peptide chain release factor] + S-adenosyl-L-methionine = N(5)-methyl-L-glutaminyl-[peptide chain release factor] + S-adenosyl-L-homocysteine + H(+)</text>
        <dbReference type="Rhea" id="RHEA:42896"/>
        <dbReference type="Rhea" id="RHEA-COMP:10271"/>
        <dbReference type="Rhea" id="RHEA-COMP:10272"/>
        <dbReference type="ChEBI" id="CHEBI:15378"/>
        <dbReference type="ChEBI" id="CHEBI:30011"/>
        <dbReference type="ChEBI" id="CHEBI:57856"/>
        <dbReference type="ChEBI" id="CHEBI:59789"/>
        <dbReference type="ChEBI" id="CHEBI:61891"/>
        <dbReference type="EC" id="2.1.1.297"/>
    </reaction>
</comment>
<dbReference type="Proteomes" id="UP000500961">
    <property type="component" value="Chromosome"/>
</dbReference>
<sequence>MEPVTLSDILKIISQKLEGVFNADEIQSLKKLIVESILDIPYHSVFLNPNDEVKPEKLKEFDRVLTDIIAGQPVQYAIGYTHFFDLKIKVNPSVLIPRPETEELVSLVVKENRTKTPTILDIGTGSGCIALALANTIPDSRVTGIDISDDALTLARENAELNGLNVSFIKSDIFNPLALNNLHFDIIVSNPPYVRESEKPLMKSNVLDHEPHLALFVPDEKPLIFYEAIVNFAFNHLNRDGQLYLEINEALGNEVSELLKSNGFNDVRILNDFRDRVRFAVAKSSN</sequence>
<dbReference type="NCBIfam" id="TIGR03534">
    <property type="entry name" value="RF_mod_PrmC"/>
    <property type="match status" value="1"/>
</dbReference>
<dbReference type="AlphaFoldDB" id="A0A7D4CRW5"/>
<dbReference type="EC" id="2.1.1.297" evidence="4"/>
<dbReference type="InterPro" id="IPR004556">
    <property type="entry name" value="HemK-like"/>
</dbReference>
<evidence type="ECO:0000313" key="7">
    <source>
        <dbReference type="EMBL" id="QKG80345.1"/>
    </source>
</evidence>
<feature type="binding site" evidence="4">
    <location>
        <begin position="123"/>
        <end position="127"/>
    </location>
    <ligand>
        <name>S-adenosyl-L-methionine</name>
        <dbReference type="ChEBI" id="CHEBI:59789"/>
    </ligand>
</feature>
<comment type="similarity">
    <text evidence="4">Belongs to the protein N5-glutamine methyltransferase family. PrmC subfamily.</text>
</comment>
<feature type="binding site" evidence="4">
    <location>
        <begin position="190"/>
        <end position="193"/>
    </location>
    <ligand>
        <name>substrate</name>
    </ligand>
</feature>
<reference evidence="7 8" key="1">
    <citation type="submission" date="2019-07" db="EMBL/GenBank/DDBJ databases">
        <title>Thalassofilum flectens gen. nov., sp. nov., a novel moderate thermophilic anaerobe from a shallow sea hot spring in Kunashir Island (Russia), representing a new family in the order Bacteroidales, and proposal of Thalassofilacea fam. nov.</title>
        <authorList>
            <person name="Kochetkova T.V."/>
            <person name="Podosokorskaya O.A."/>
            <person name="Novikov A."/>
            <person name="Elcheninov A.G."/>
            <person name="Toshchakov S.V."/>
            <person name="Kublanov I.V."/>
        </authorList>
    </citation>
    <scope>NUCLEOTIDE SEQUENCE [LARGE SCALE GENOMIC DNA]</scope>
    <source>
        <strain evidence="7 8">38-H</strain>
    </source>
</reference>
<dbReference type="Gene3D" id="1.10.8.10">
    <property type="entry name" value="DNA helicase RuvA subunit, C-terminal domain"/>
    <property type="match status" value="1"/>
</dbReference>
<proteinExistence type="inferred from homology"/>
<organism evidence="7 8">
    <name type="scientific">Tenuifilum thalassicum</name>
    <dbReference type="NCBI Taxonomy" id="2590900"/>
    <lineage>
        <taxon>Bacteria</taxon>
        <taxon>Pseudomonadati</taxon>
        <taxon>Bacteroidota</taxon>
        <taxon>Bacteroidia</taxon>
        <taxon>Bacteroidales</taxon>
        <taxon>Tenuifilaceae</taxon>
        <taxon>Tenuifilum</taxon>
    </lineage>
</organism>
<keyword evidence="3 4" id="KW-0949">S-adenosyl-L-methionine</keyword>
<name>A0A7D4CRW5_9BACT</name>
<comment type="caution">
    <text evidence="4">Lacks conserved residue(s) required for the propagation of feature annotation.</text>
</comment>
<evidence type="ECO:0000256" key="2">
    <source>
        <dbReference type="ARBA" id="ARBA00022679"/>
    </source>
</evidence>
<dbReference type="GO" id="GO:0003676">
    <property type="term" value="F:nucleic acid binding"/>
    <property type="evidence" value="ECO:0007669"/>
    <property type="project" value="InterPro"/>
</dbReference>